<dbReference type="Gene3D" id="3.30.420.10">
    <property type="entry name" value="Ribonuclease H-like superfamily/Ribonuclease H"/>
    <property type="match status" value="1"/>
</dbReference>
<gene>
    <name evidence="17" type="ORF">VP01_7173g1</name>
</gene>
<evidence type="ECO:0000256" key="5">
    <source>
        <dbReference type="ARBA" id="ARBA00022759"/>
    </source>
</evidence>
<feature type="domain" description="Integrase catalytic" evidence="16">
    <location>
        <begin position="80"/>
        <end position="173"/>
    </location>
</feature>
<name>A0A0L6UDD2_9BASI</name>
<keyword evidence="3" id="KW-0540">Nuclease</keyword>
<dbReference type="GO" id="GO:0003964">
    <property type="term" value="F:RNA-directed DNA polymerase activity"/>
    <property type="evidence" value="ECO:0007669"/>
    <property type="project" value="UniProtKB-KW"/>
</dbReference>
<feature type="region of interest" description="Disordered" evidence="15">
    <location>
        <begin position="253"/>
        <end position="283"/>
    </location>
</feature>
<comment type="caution">
    <text evidence="17">The sequence shown here is derived from an EMBL/GenBank/DDBJ whole genome shotgun (WGS) entry which is preliminary data.</text>
</comment>
<keyword evidence="10" id="KW-0695">RNA-directed DNA polymerase</keyword>
<dbReference type="EMBL" id="LAVV01012576">
    <property type="protein sequence ID" value="KNZ46553.1"/>
    <property type="molecule type" value="Genomic_DNA"/>
</dbReference>
<dbReference type="Proteomes" id="UP000037035">
    <property type="component" value="Unassembled WGS sequence"/>
</dbReference>
<dbReference type="GO" id="GO:0004519">
    <property type="term" value="F:endonuclease activity"/>
    <property type="evidence" value="ECO:0007669"/>
    <property type="project" value="UniProtKB-KW"/>
</dbReference>
<keyword evidence="12" id="KW-0233">DNA recombination</keyword>
<keyword evidence="1" id="KW-0815">Transposition</keyword>
<organism evidence="17 18">
    <name type="scientific">Puccinia sorghi</name>
    <dbReference type="NCBI Taxonomy" id="27349"/>
    <lineage>
        <taxon>Eukaryota</taxon>
        <taxon>Fungi</taxon>
        <taxon>Dikarya</taxon>
        <taxon>Basidiomycota</taxon>
        <taxon>Pucciniomycotina</taxon>
        <taxon>Pucciniomycetes</taxon>
        <taxon>Pucciniales</taxon>
        <taxon>Pucciniaceae</taxon>
        <taxon>Puccinia</taxon>
    </lineage>
</organism>
<dbReference type="GO" id="GO:0016787">
    <property type="term" value="F:hydrolase activity"/>
    <property type="evidence" value="ECO:0007669"/>
    <property type="project" value="UniProtKB-KW"/>
</dbReference>
<dbReference type="InterPro" id="IPR012337">
    <property type="entry name" value="RNaseH-like_sf"/>
</dbReference>
<keyword evidence="4" id="KW-0479">Metal-binding</keyword>
<dbReference type="GO" id="GO:0003723">
    <property type="term" value="F:RNA binding"/>
    <property type="evidence" value="ECO:0007669"/>
    <property type="project" value="UniProtKB-KW"/>
</dbReference>
<evidence type="ECO:0000256" key="10">
    <source>
        <dbReference type="ARBA" id="ARBA00022918"/>
    </source>
</evidence>
<evidence type="ECO:0000313" key="17">
    <source>
        <dbReference type="EMBL" id="KNZ46553.1"/>
    </source>
</evidence>
<keyword evidence="11" id="KW-0808">Transferase</keyword>
<dbReference type="InterPro" id="IPR036397">
    <property type="entry name" value="RNaseH_sf"/>
</dbReference>
<feature type="non-terminal residue" evidence="17">
    <location>
        <position position="1"/>
    </location>
</feature>
<dbReference type="Pfam" id="PF25597">
    <property type="entry name" value="SH3_retrovirus"/>
    <property type="match status" value="1"/>
</dbReference>
<evidence type="ECO:0000256" key="3">
    <source>
        <dbReference type="ARBA" id="ARBA00022722"/>
    </source>
</evidence>
<dbReference type="PANTHER" id="PTHR42648:SF11">
    <property type="entry name" value="TRANSPOSON TY4-P GAG-POL POLYPROTEIN"/>
    <property type="match status" value="1"/>
</dbReference>
<dbReference type="GO" id="GO:0006310">
    <property type="term" value="P:DNA recombination"/>
    <property type="evidence" value="ECO:0007669"/>
    <property type="project" value="UniProtKB-KW"/>
</dbReference>
<evidence type="ECO:0000256" key="2">
    <source>
        <dbReference type="ARBA" id="ARBA00022695"/>
    </source>
</evidence>
<dbReference type="PANTHER" id="PTHR42648">
    <property type="entry name" value="TRANSPOSASE, PUTATIVE-RELATED"/>
    <property type="match status" value="1"/>
</dbReference>
<evidence type="ECO:0000256" key="11">
    <source>
        <dbReference type="ARBA" id="ARBA00022932"/>
    </source>
</evidence>
<evidence type="ECO:0000256" key="15">
    <source>
        <dbReference type="SAM" id="MobiDB-lite"/>
    </source>
</evidence>
<evidence type="ECO:0000256" key="7">
    <source>
        <dbReference type="ARBA" id="ARBA00022842"/>
    </source>
</evidence>
<evidence type="ECO:0000256" key="9">
    <source>
        <dbReference type="ARBA" id="ARBA00022908"/>
    </source>
</evidence>
<evidence type="ECO:0000256" key="6">
    <source>
        <dbReference type="ARBA" id="ARBA00022801"/>
    </source>
</evidence>
<evidence type="ECO:0000256" key="1">
    <source>
        <dbReference type="ARBA" id="ARBA00022578"/>
    </source>
</evidence>
<dbReference type="InterPro" id="IPR039537">
    <property type="entry name" value="Retrotran_Ty1/copia-like"/>
</dbReference>
<dbReference type="PROSITE" id="PS50994">
    <property type="entry name" value="INTEGRASE"/>
    <property type="match status" value="1"/>
</dbReference>
<protein>
    <recommendedName>
        <fullName evidence="16">Integrase catalytic domain-containing protein</fullName>
    </recommendedName>
</protein>
<evidence type="ECO:0000256" key="12">
    <source>
        <dbReference type="ARBA" id="ARBA00023172"/>
    </source>
</evidence>
<keyword evidence="2" id="KW-0548">Nucleotidyltransferase</keyword>
<keyword evidence="7" id="KW-0460">Magnesium</keyword>
<evidence type="ECO:0000256" key="13">
    <source>
        <dbReference type="ARBA" id="ARBA00048173"/>
    </source>
</evidence>
<dbReference type="GO" id="GO:0015074">
    <property type="term" value="P:DNA integration"/>
    <property type="evidence" value="ECO:0007669"/>
    <property type="project" value="UniProtKB-KW"/>
</dbReference>
<feature type="compositionally biased region" description="Polar residues" evidence="15">
    <location>
        <begin position="257"/>
        <end position="272"/>
    </location>
</feature>
<keyword evidence="9" id="KW-0229">DNA integration</keyword>
<keyword evidence="6" id="KW-0378">Hydrolase</keyword>
<dbReference type="GO" id="GO:0003887">
    <property type="term" value="F:DNA-directed DNA polymerase activity"/>
    <property type="evidence" value="ECO:0007669"/>
    <property type="project" value="UniProtKB-KW"/>
</dbReference>
<dbReference type="GO" id="GO:0032196">
    <property type="term" value="P:transposition"/>
    <property type="evidence" value="ECO:0007669"/>
    <property type="project" value="UniProtKB-KW"/>
</dbReference>
<dbReference type="OrthoDB" id="7691805at2759"/>
<comment type="catalytic activity">
    <reaction evidence="14">
        <text>DNA(n) + a 2'-deoxyribonucleoside 5'-triphosphate = DNA(n+1) + diphosphate</text>
        <dbReference type="Rhea" id="RHEA:22508"/>
        <dbReference type="Rhea" id="RHEA-COMP:17339"/>
        <dbReference type="Rhea" id="RHEA-COMP:17340"/>
        <dbReference type="ChEBI" id="CHEBI:33019"/>
        <dbReference type="ChEBI" id="CHEBI:61560"/>
        <dbReference type="ChEBI" id="CHEBI:173112"/>
        <dbReference type="EC" id="2.7.7.7"/>
    </reaction>
</comment>
<dbReference type="InterPro" id="IPR001584">
    <property type="entry name" value="Integrase_cat-core"/>
</dbReference>
<dbReference type="GO" id="GO:0046872">
    <property type="term" value="F:metal ion binding"/>
    <property type="evidence" value="ECO:0007669"/>
    <property type="project" value="UniProtKB-KW"/>
</dbReference>
<dbReference type="VEuPathDB" id="FungiDB:VP01_7173g1"/>
<dbReference type="AlphaFoldDB" id="A0A0L6UDD2"/>
<dbReference type="InterPro" id="IPR057670">
    <property type="entry name" value="SH3_retrovirus"/>
</dbReference>
<reference evidence="17 18" key="1">
    <citation type="submission" date="2015-08" db="EMBL/GenBank/DDBJ databases">
        <title>Next Generation Sequencing and Analysis of the Genome of Puccinia sorghi L Schw, the Causal Agent of Maize Common Rust.</title>
        <authorList>
            <person name="Rochi L."/>
            <person name="Burguener G."/>
            <person name="Darino M."/>
            <person name="Turjanski A."/>
            <person name="Kreff E."/>
            <person name="Dieguez M.J."/>
            <person name="Sacco F."/>
        </authorList>
    </citation>
    <scope>NUCLEOTIDE SEQUENCE [LARGE SCALE GENOMIC DNA]</scope>
    <source>
        <strain evidence="17 18">RO10H11247</strain>
    </source>
</reference>
<evidence type="ECO:0000256" key="4">
    <source>
        <dbReference type="ARBA" id="ARBA00022723"/>
    </source>
</evidence>
<evidence type="ECO:0000313" key="18">
    <source>
        <dbReference type="Proteomes" id="UP000037035"/>
    </source>
</evidence>
<evidence type="ECO:0000256" key="14">
    <source>
        <dbReference type="ARBA" id="ARBA00049244"/>
    </source>
</evidence>
<accession>A0A0L6UDD2</accession>
<proteinExistence type="predicted"/>
<keyword evidence="18" id="KW-1185">Reference proteome</keyword>
<evidence type="ECO:0000256" key="8">
    <source>
        <dbReference type="ARBA" id="ARBA00022884"/>
    </source>
</evidence>
<keyword evidence="5" id="KW-0255">Endonuclease</keyword>
<comment type="catalytic activity">
    <reaction evidence="13">
        <text>DNA(n) + a 2'-deoxyribonucleoside 5'-triphosphate = DNA(n+1) + diphosphate</text>
        <dbReference type="Rhea" id="RHEA:22508"/>
        <dbReference type="Rhea" id="RHEA-COMP:17339"/>
        <dbReference type="Rhea" id="RHEA-COMP:17340"/>
        <dbReference type="ChEBI" id="CHEBI:33019"/>
        <dbReference type="ChEBI" id="CHEBI:61560"/>
        <dbReference type="ChEBI" id="CHEBI:173112"/>
        <dbReference type="EC" id="2.7.7.49"/>
    </reaction>
</comment>
<evidence type="ECO:0000259" key="16">
    <source>
        <dbReference type="PROSITE" id="PS50994"/>
    </source>
</evidence>
<dbReference type="SUPFAM" id="SSF53098">
    <property type="entry name" value="Ribonuclease H-like"/>
    <property type="match status" value="1"/>
</dbReference>
<sequence length="338" mass="37692">LKNFECKDCILSKITKQSFNLESHRASKVFERIHLDLIGPIIPQSKIGSQFILTLVDNYSGYVAGFPIAHKDDTTDISDLSDGGGEFTGSRLVAYLDKNHIRRLTSEPYHPEHNGRAERANCTIVEAMRATFRSSGVSKSYWHELVKSVCFALNQIPRKDQQNLPWELVHGYSIPATYLKPLGTQTVTLTMKRVQGKKFEAKGAEGLLIGYNVLLRSYRILLKSGAVIESKHVRFLRNSDSKVTVSDNVEFMPEEQPASNSPAQRSNPTVQETAPEDRSVIDEGKMRASRLQSLLLRDSSASGHNSSLLLGTVFITTTSRIRSNQPLEARTTSTGVRQ</sequence>
<keyword evidence="11" id="KW-0239">DNA-directed DNA polymerase</keyword>
<dbReference type="GO" id="GO:0005634">
    <property type="term" value="C:nucleus"/>
    <property type="evidence" value="ECO:0007669"/>
    <property type="project" value="UniProtKB-ARBA"/>
</dbReference>
<keyword evidence="8" id="KW-0694">RNA-binding</keyword>